<protein>
    <submittedName>
        <fullName evidence="1">Uncharacterized protein</fullName>
    </submittedName>
</protein>
<keyword evidence="2" id="KW-1185">Reference proteome</keyword>
<organism evidence="1 2">
    <name type="scientific">Roseburia zhanii</name>
    <dbReference type="NCBI Taxonomy" id="2763064"/>
    <lineage>
        <taxon>Bacteria</taxon>
        <taxon>Bacillati</taxon>
        <taxon>Bacillota</taxon>
        <taxon>Clostridia</taxon>
        <taxon>Lachnospirales</taxon>
        <taxon>Lachnospiraceae</taxon>
        <taxon>Roseburia</taxon>
    </lineage>
</organism>
<evidence type="ECO:0000313" key="1">
    <source>
        <dbReference type="EMBL" id="MBC5714539.1"/>
    </source>
</evidence>
<dbReference type="EMBL" id="JACOPH010000008">
    <property type="protein sequence ID" value="MBC5714539.1"/>
    <property type="molecule type" value="Genomic_DNA"/>
</dbReference>
<dbReference type="AlphaFoldDB" id="A0A923LP59"/>
<proteinExistence type="predicted"/>
<dbReference type="InterPro" id="IPR032675">
    <property type="entry name" value="LRR_dom_sf"/>
</dbReference>
<accession>A0A923LP59</accession>
<dbReference type="Proteomes" id="UP000606720">
    <property type="component" value="Unassembled WGS sequence"/>
</dbReference>
<gene>
    <name evidence="1" type="ORF">H8S17_10020</name>
</gene>
<dbReference type="RefSeq" id="WP_186867201.1">
    <property type="nucleotide sequence ID" value="NZ_JACOPH010000008.1"/>
</dbReference>
<comment type="caution">
    <text evidence="1">The sequence shown here is derived from an EMBL/GenBank/DDBJ whole genome shotgun (WGS) entry which is preliminary data.</text>
</comment>
<name>A0A923LP59_9FIRM</name>
<sequence length="77" mass="8469">MTGSATVSVTGAGSRKIKSITIPATVRYKGKTYKVTSIGSKAFYKCSKLKSRYAAYRKLFKKAGLGSKVTWKKEQIK</sequence>
<dbReference type="Gene3D" id="3.80.10.10">
    <property type="entry name" value="Ribonuclease Inhibitor"/>
    <property type="match status" value="1"/>
</dbReference>
<evidence type="ECO:0000313" key="2">
    <source>
        <dbReference type="Proteomes" id="UP000606720"/>
    </source>
</evidence>
<reference evidence="1" key="1">
    <citation type="submission" date="2020-08" db="EMBL/GenBank/DDBJ databases">
        <title>Genome public.</title>
        <authorList>
            <person name="Liu C."/>
            <person name="Sun Q."/>
        </authorList>
    </citation>
    <scope>NUCLEOTIDE SEQUENCE</scope>
    <source>
        <strain evidence="1">BX1005</strain>
    </source>
</reference>